<evidence type="ECO:0000256" key="5">
    <source>
        <dbReference type="PIRSR" id="PIRSR017617-1"/>
    </source>
</evidence>
<dbReference type="InterPro" id="IPR015424">
    <property type="entry name" value="PyrdxlP-dep_Trfase"/>
</dbReference>
<evidence type="ECO:0000256" key="4">
    <source>
        <dbReference type="ARBA" id="ARBA00022898"/>
    </source>
</evidence>
<protein>
    <submittedName>
        <fullName evidence="7">L-threonine aldolase</fullName>
    </submittedName>
</protein>
<dbReference type="Gene3D" id="3.90.1150.10">
    <property type="entry name" value="Aspartate Aminotransferase, domain 1"/>
    <property type="match status" value="1"/>
</dbReference>
<dbReference type="InterPro" id="IPR023603">
    <property type="entry name" value="Low_specificity_L-TA-like"/>
</dbReference>
<evidence type="ECO:0000313" key="8">
    <source>
        <dbReference type="Proteomes" id="UP000248021"/>
    </source>
</evidence>
<organism evidence="7 8">
    <name type="scientific">Chelatococcus asaccharovorans</name>
    <dbReference type="NCBI Taxonomy" id="28210"/>
    <lineage>
        <taxon>Bacteria</taxon>
        <taxon>Pseudomonadati</taxon>
        <taxon>Pseudomonadota</taxon>
        <taxon>Alphaproteobacteria</taxon>
        <taxon>Hyphomicrobiales</taxon>
        <taxon>Chelatococcaceae</taxon>
        <taxon>Chelatococcus</taxon>
    </lineage>
</organism>
<dbReference type="SUPFAM" id="SSF53383">
    <property type="entry name" value="PLP-dependent transferases"/>
    <property type="match status" value="1"/>
</dbReference>
<gene>
    <name evidence="7" type="ORF">C7450_101820</name>
</gene>
<dbReference type="Gene3D" id="3.40.640.10">
    <property type="entry name" value="Type I PLP-dependent aspartate aminotransferase-like (Major domain)"/>
    <property type="match status" value="1"/>
</dbReference>
<comment type="similarity">
    <text evidence="2">Belongs to the threonine aldolase family.</text>
</comment>
<dbReference type="OrthoDB" id="9774495at2"/>
<feature type="modified residue" description="N6-(pyridoxal phosphate)lysine" evidence="5">
    <location>
        <position position="203"/>
    </location>
</feature>
<dbReference type="GO" id="GO:0006545">
    <property type="term" value="P:glycine biosynthetic process"/>
    <property type="evidence" value="ECO:0007669"/>
    <property type="project" value="TreeGrafter"/>
</dbReference>
<dbReference type="InterPro" id="IPR015421">
    <property type="entry name" value="PyrdxlP-dep_Trfase_major"/>
</dbReference>
<proteinExistence type="inferred from homology"/>
<evidence type="ECO:0000259" key="6">
    <source>
        <dbReference type="Pfam" id="PF01212"/>
    </source>
</evidence>
<reference evidence="7 8" key="1">
    <citation type="submission" date="2018-05" db="EMBL/GenBank/DDBJ databases">
        <title>Genomic Encyclopedia of Type Strains, Phase IV (KMG-IV): sequencing the most valuable type-strain genomes for metagenomic binning, comparative biology and taxonomic classification.</title>
        <authorList>
            <person name="Goeker M."/>
        </authorList>
    </citation>
    <scope>NUCLEOTIDE SEQUENCE [LARGE SCALE GENOMIC DNA]</scope>
    <source>
        <strain evidence="7 8">DSM 6462</strain>
    </source>
</reference>
<dbReference type="PIRSF" id="PIRSF017617">
    <property type="entry name" value="Thr_aldolase"/>
    <property type="match status" value="1"/>
</dbReference>
<evidence type="ECO:0000256" key="2">
    <source>
        <dbReference type="ARBA" id="ARBA00006966"/>
    </source>
</evidence>
<dbReference type="GO" id="GO:0006567">
    <property type="term" value="P:L-threonine catabolic process"/>
    <property type="evidence" value="ECO:0007669"/>
    <property type="project" value="TreeGrafter"/>
</dbReference>
<comment type="subunit">
    <text evidence="3">Homotetramer.</text>
</comment>
<dbReference type="GO" id="GO:0005829">
    <property type="term" value="C:cytosol"/>
    <property type="evidence" value="ECO:0007669"/>
    <property type="project" value="TreeGrafter"/>
</dbReference>
<evidence type="ECO:0000256" key="3">
    <source>
        <dbReference type="ARBA" id="ARBA00011881"/>
    </source>
</evidence>
<dbReference type="NCBIfam" id="NF041359">
    <property type="entry name" value="GntG_guanitoxin"/>
    <property type="match status" value="1"/>
</dbReference>
<comment type="cofactor">
    <cofactor evidence="1">
        <name>pyridoxal 5'-phosphate</name>
        <dbReference type="ChEBI" id="CHEBI:597326"/>
    </cofactor>
</comment>
<dbReference type="PANTHER" id="PTHR48097">
    <property type="entry name" value="L-THREONINE ALDOLASE-RELATED"/>
    <property type="match status" value="1"/>
</dbReference>
<evidence type="ECO:0000256" key="1">
    <source>
        <dbReference type="ARBA" id="ARBA00001933"/>
    </source>
</evidence>
<dbReference type="Pfam" id="PF01212">
    <property type="entry name" value="Beta_elim_lyase"/>
    <property type="match status" value="1"/>
</dbReference>
<evidence type="ECO:0000313" key="7">
    <source>
        <dbReference type="EMBL" id="PXW65057.1"/>
    </source>
</evidence>
<keyword evidence="4" id="KW-0663">Pyridoxal phosphate</keyword>
<dbReference type="GO" id="GO:0008732">
    <property type="term" value="F:L-allo-threonine aldolase activity"/>
    <property type="evidence" value="ECO:0007669"/>
    <property type="project" value="TreeGrafter"/>
</dbReference>
<dbReference type="EMBL" id="QJJK01000001">
    <property type="protein sequence ID" value="PXW65057.1"/>
    <property type="molecule type" value="Genomic_DNA"/>
</dbReference>
<feature type="domain" description="Aromatic amino acid beta-eliminating lyase/threonine aldolase" evidence="6">
    <location>
        <begin position="3"/>
        <end position="288"/>
    </location>
</feature>
<dbReference type="InterPro" id="IPR001597">
    <property type="entry name" value="ArAA_b-elim_lyase/Thr_aldolase"/>
</dbReference>
<dbReference type="InterPro" id="IPR015422">
    <property type="entry name" value="PyrdxlP-dep_Trfase_small"/>
</dbReference>
<keyword evidence="8" id="KW-1185">Reference proteome</keyword>
<dbReference type="AlphaFoldDB" id="A0A2V3UJP1"/>
<dbReference type="PANTHER" id="PTHR48097:SF9">
    <property type="entry name" value="L-THREONINE ALDOLASE"/>
    <property type="match status" value="1"/>
</dbReference>
<dbReference type="RefSeq" id="WP_110373059.1">
    <property type="nucleotide sequence ID" value="NZ_JAHBRY010000001.1"/>
</dbReference>
<name>A0A2V3UJP1_9HYPH</name>
<accession>A0A2V3UJP1</accession>
<sequence>MIDLRSDILGGWSADVLKAMIDAANDPRGFAHGEDLNQRALEEELSGLFGFEDALFVPTGTMANQIAVRIWCQPGQVIIADREAHVTINESSSTAGLNGVAVRGVEGSDGHLSADMVKEAVANTPRSSIDRQVGLIWLENTHNHAGGTVSPAGWIQAVGQYCDAIGKPVHMDGARIWNAAVATGTEPSYLVKGATSISVNLNKALGAPTGAAILGNRAFIEEAARVRKMFGGWWRPVGMFAAGASAAMRSYKERLSVDHNRGRRFAALLAERIAPIGSVNAPQTNIVMMSGPSEDWAKTMLTELKKRHVLASPYGHGRIRFVMHAAISDSDIVAAADAVRDAMKAEE</sequence>
<comment type="caution">
    <text evidence="7">The sequence shown here is derived from an EMBL/GenBank/DDBJ whole genome shotgun (WGS) entry which is preliminary data.</text>
</comment>
<dbReference type="Proteomes" id="UP000248021">
    <property type="component" value="Unassembled WGS sequence"/>
</dbReference>